<dbReference type="AlphaFoldDB" id="A0AAV2R9Z9"/>
<reference evidence="1 2" key="1">
    <citation type="submission" date="2024-05" db="EMBL/GenBank/DDBJ databases">
        <authorList>
            <person name="Wallberg A."/>
        </authorList>
    </citation>
    <scope>NUCLEOTIDE SEQUENCE [LARGE SCALE GENOMIC DNA]</scope>
</reference>
<gene>
    <name evidence="1" type="ORF">MNOR_LOCUS21010</name>
</gene>
<dbReference type="EMBL" id="CAXKWB010016579">
    <property type="protein sequence ID" value="CAL4116609.1"/>
    <property type="molecule type" value="Genomic_DNA"/>
</dbReference>
<evidence type="ECO:0000313" key="1">
    <source>
        <dbReference type="EMBL" id="CAL4116609.1"/>
    </source>
</evidence>
<accession>A0AAV2R9Z9</accession>
<comment type="caution">
    <text evidence="1">The sequence shown here is derived from an EMBL/GenBank/DDBJ whole genome shotgun (WGS) entry which is preliminary data.</text>
</comment>
<keyword evidence="2" id="KW-1185">Reference proteome</keyword>
<proteinExistence type="predicted"/>
<protein>
    <submittedName>
        <fullName evidence="1">Uncharacterized protein</fullName>
    </submittedName>
</protein>
<name>A0AAV2R9Z9_MEGNR</name>
<organism evidence="1 2">
    <name type="scientific">Meganyctiphanes norvegica</name>
    <name type="common">Northern krill</name>
    <name type="synonym">Thysanopoda norvegica</name>
    <dbReference type="NCBI Taxonomy" id="48144"/>
    <lineage>
        <taxon>Eukaryota</taxon>
        <taxon>Metazoa</taxon>
        <taxon>Ecdysozoa</taxon>
        <taxon>Arthropoda</taxon>
        <taxon>Crustacea</taxon>
        <taxon>Multicrustacea</taxon>
        <taxon>Malacostraca</taxon>
        <taxon>Eumalacostraca</taxon>
        <taxon>Eucarida</taxon>
        <taxon>Euphausiacea</taxon>
        <taxon>Euphausiidae</taxon>
        <taxon>Meganyctiphanes</taxon>
    </lineage>
</organism>
<dbReference type="Proteomes" id="UP001497623">
    <property type="component" value="Unassembled WGS sequence"/>
</dbReference>
<evidence type="ECO:0000313" key="2">
    <source>
        <dbReference type="Proteomes" id="UP001497623"/>
    </source>
</evidence>
<sequence>MLIPNTTPKTCPRICIITSYQILLSISDLYFFYPMRTFIDSYQTHKQNDPCYDNTNHSYKTRCVLTNGSPCSYHLHWADYLARVSTWQVEQVHLIPSTILAPHLCQLRQARWWTCSQDSSPRCTPQSPPCPGAEPDHCPC</sequence>